<accession>A0A1C4ZUF3</accession>
<sequence>MHGRNDLDLVRPLFRTDWLPDGMTHRTCASHRGERSLIAWEGPLTGPMAGSRVLSVRVGSAVDTSATHRGWRRGPDVSVQGRTAQLCADPNHGHTSLTWQHRPGTTVTVLGTNLPAPARTLRRIADGLVWTEEPTRVPFLAVAPADGARWETTVVDWRDGRWHRARCGYRVIGAAGPHEDLTVGVVRTGTTAAGPAVDAAPGGLGAYRVGGPGGEFAGEVVALTIRGLAALGGPDGALALAAAVRLVGRPGDESTWRLP</sequence>
<proteinExistence type="predicted"/>
<protein>
    <submittedName>
        <fullName evidence="1">Uncharacterized protein</fullName>
    </submittedName>
</protein>
<name>A0A1C4ZUF3_9ACTN</name>
<reference evidence="1 2" key="1">
    <citation type="submission" date="2016-06" db="EMBL/GenBank/DDBJ databases">
        <authorList>
            <person name="Kjaerup R.B."/>
            <person name="Dalgaard T.S."/>
            <person name="Juul-Madsen H.R."/>
        </authorList>
    </citation>
    <scope>NUCLEOTIDE SEQUENCE [LARGE SCALE GENOMIC DNA]</scope>
    <source>
        <strain evidence="1 2">DSM 43821</strain>
    </source>
</reference>
<dbReference type="Proteomes" id="UP000198228">
    <property type="component" value="Chromosome I"/>
</dbReference>
<evidence type="ECO:0000313" key="1">
    <source>
        <dbReference type="EMBL" id="SCF36632.1"/>
    </source>
</evidence>
<evidence type="ECO:0000313" key="2">
    <source>
        <dbReference type="Proteomes" id="UP000198228"/>
    </source>
</evidence>
<organism evidence="1 2">
    <name type="scientific">Micromonospora purpureochromogenes</name>
    <dbReference type="NCBI Taxonomy" id="47872"/>
    <lineage>
        <taxon>Bacteria</taxon>
        <taxon>Bacillati</taxon>
        <taxon>Actinomycetota</taxon>
        <taxon>Actinomycetes</taxon>
        <taxon>Micromonosporales</taxon>
        <taxon>Micromonosporaceae</taxon>
        <taxon>Micromonospora</taxon>
    </lineage>
</organism>
<dbReference type="RefSeq" id="WP_088963228.1">
    <property type="nucleotide sequence ID" value="NZ_LT607410.1"/>
</dbReference>
<dbReference type="AlphaFoldDB" id="A0A1C4ZUF3"/>
<dbReference type="EMBL" id="LT607410">
    <property type="protein sequence ID" value="SCF36632.1"/>
    <property type="molecule type" value="Genomic_DNA"/>
</dbReference>
<gene>
    <name evidence="1" type="ORF">GA0074696_4909</name>
</gene>